<evidence type="ECO:0000256" key="2">
    <source>
        <dbReference type="ARBA" id="ARBA00022630"/>
    </source>
</evidence>
<accession>A0A917EUE7</accession>
<evidence type="ECO:0000256" key="8">
    <source>
        <dbReference type="PIRSR" id="PIRSR000232-1"/>
    </source>
</evidence>
<feature type="domain" description="Nitroreductase" evidence="9">
    <location>
        <begin position="11"/>
        <end position="164"/>
    </location>
</feature>
<evidence type="ECO:0000256" key="6">
    <source>
        <dbReference type="ARBA" id="ARBA00023027"/>
    </source>
</evidence>
<gene>
    <name evidence="10" type="ORF">GCM10007140_38640</name>
</gene>
<dbReference type="AlphaFoldDB" id="A0A917EUE7"/>
<name>A0A917EUE7_9BACI</name>
<feature type="binding site" evidence="8">
    <location>
        <position position="43"/>
    </location>
    <ligand>
        <name>FMN</name>
        <dbReference type="ChEBI" id="CHEBI:58210"/>
        <note>ligand shared between dimeric partners</note>
    </ligand>
</feature>
<dbReference type="Pfam" id="PF00881">
    <property type="entry name" value="Nitroreductase"/>
    <property type="match status" value="1"/>
</dbReference>
<reference evidence="10" key="2">
    <citation type="submission" date="2020-09" db="EMBL/GenBank/DDBJ databases">
        <authorList>
            <person name="Sun Q."/>
            <person name="Zhou Y."/>
        </authorList>
    </citation>
    <scope>NUCLEOTIDE SEQUENCE</scope>
    <source>
        <strain evidence="10">CGMCC 1.12698</strain>
    </source>
</reference>
<dbReference type="InterPro" id="IPR000415">
    <property type="entry name" value="Nitroreductase-like"/>
</dbReference>
<keyword evidence="4 7" id="KW-0521">NADP</keyword>
<evidence type="ECO:0000256" key="7">
    <source>
        <dbReference type="PIRNR" id="PIRNR000232"/>
    </source>
</evidence>
<dbReference type="PIRSF" id="PIRSF000232">
    <property type="entry name" value="YdjA"/>
    <property type="match status" value="1"/>
</dbReference>
<reference evidence="10" key="1">
    <citation type="journal article" date="2014" name="Int. J. Syst. Evol. Microbiol.">
        <title>Complete genome sequence of Corynebacterium casei LMG S-19264T (=DSM 44701T), isolated from a smear-ripened cheese.</title>
        <authorList>
            <consortium name="US DOE Joint Genome Institute (JGI-PGF)"/>
            <person name="Walter F."/>
            <person name="Albersmeier A."/>
            <person name="Kalinowski J."/>
            <person name="Ruckert C."/>
        </authorList>
    </citation>
    <scope>NUCLEOTIDE SEQUENCE</scope>
    <source>
        <strain evidence="10">CGMCC 1.12698</strain>
    </source>
</reference>
<feature type="binding site" description="in other chain" evidence="8">
    <location>
        <begin position="14"/>
        <end position="16"/>
    </location>
    <ligand>
        <name>FMN</name>
        <dbReference type="ChEBI" id="CHEBI:58210"/>
        <note>ligand shared between dimeric partners</note>
    </ligand>
</feature>
<dbReference type="InterPro" id="IPR029479">
    <property type="entry name" value="Nitroreductase"/>
</dbReference>
<proteinExistence type="inferred from homology"/>
<organism evidence="10 11">
    <name type="scientific">Priestia taiwanensis</name>
    <dbReference type="NCBI Taxonomy" id="1347902"/>
    <lineage>
        <taxon>Bacteria</taxon>
        <taxon>Bacillati</taxon>
        <taxon>Bacillota</taxon>
        <taxon>Bacilli</taxon>
        <taxon>Bacillales</taxon>
        <taxon>Bacillaceae</taxon>
        <taxon>Priestia</taxon>
    </lineage>
</organism>
<dbReference type="RefSeq" id="WP_188390153.1">
    <property type="nucleotide sequence ID" value="NZ_BMFK01000010.1"/>
</dbReference>
<protein>
    <recommendedName>
        <fullName evidence="7">Putative NAD(P)H nitroreductase</fullName>
        <ecNumber evidence="7">1.-.-.-</ecNumber>
    </recommendedName>
</protein>
<comment type="caution">
    <text evidence="10">The sequence shown here is derived from an EMBL/GenBank/DDBJ whole genome shotgun (WGS) entry which is preliminary data.</text>
</comment>
<dbReference type="SUPFAM" id="SSF55469">
    <property type="entry name" value="FMN-dependent nitroreductase-like"/>
    <property type="match status" value="1"/>
</dbReference>
<evidence type="ECO:0000259" key="9">
    <source>
        <dbReference type="Pfam" id="PF00881"/>
    </source>
</evidence>
<dbReference type="EMBL" id="BMFK01000010">
    <property type="protein sequence ID" value="GGE85505.1"/>
    <property type="molecule type" value="Genomic_DNA"/>
</dbReference>
<evidence type="ECO:0000256" key="1">
    <source>
        <dbReference type="ARBA" id="ARBA00007118"/>
    </source>
</evidence>
<dbReference type="Gene3D" id="3.40.109.10">
    <property type="entry name" value="NADH Oxidase"/>
    <property type="match status" value="1"/>
</dbReference>
<comment type="similarity">
    <text evidence="1 7">Belongs to the nitroreductase family.</text>
</comment>
<evidence type="ECO:0000256" key="3">
    <source>
        <dbReference type="ARBA" id="ARBA00022643"/>
    </source>
</evidence>
<dbReference type="InterPro" id="IPR052530">
    <property type="entry name" value="NAD(P)H_nitroreductase"/>
</dbReference>
<dbReference type="InterPro" id="IPR026021">
    <property type="entry name" value="YdjA-like"/>
</dbReference>
<keyword evidence="3 7" id="KW-0288">FMN</keyword>
<sequence>MKEVRTVADVIRERRSIREFKADELNIEAVIDLLEDAKWAPNHGLREPWRIILFHGAGKEKFTESVLRTYSPDEKAKVAEKMTNYLMGIPVHMLVVMKEDPRQKQWEEDFSATSAFIQNFQLLAWEQKIGVVWKTNGYNWHPAFREAVGIQPGEKIVGTLHLGYFEKVPQAKPRTDIREKMTIYS</sequence>
<dbReference type="PANTHER" id="PTHR43821:SF1">
    <property type="entry name" value="NAD(P)H NITROREDUCTASE YDJA-RELATED"/>
    <property type="match status" value="1"/>
</dbReference>
<keyword evidence="6 7" id="KW-0520">NAD</keyword>
<dbReference type="Proteomes" id="UP000605259">
    <property type="component" value="Unassembled WGS sequence"/>
</dbReference>
<keyword evidence="11" id="KW-1185">Reference proteome</keyword>
<evidence type="ECO:0000256" key="4">
    <source>
        <dbReference type="ARBA" id="ARBA00022857"/>
    </source>
</evidence>
<evidence type="ECO:0000313" key="10">
    <source>
        <dbReference type="EMBL" id="GGE85505.1"/>
    </source>
</evidence>
<comment type="cofactor">
    <cofactor evidence="8">
        <name>FMN</name>
        <dbReference type="ChEBI" id="CHEBI:58210"/>
    </cofactor>
    <text evidence="8">Binds 1 FMN per subunit.</text>
</comment>
<keyword evidence="2 7" id="KW-0285">Flavoprotein</keyword>
<evidence type="ECO:0000313" key="11">
    <source>
        <dbReference type="Proteomes" id="UP000605259"/>
    </source>
</evidence>
<dbReference type="GO" id="GO:0016491">
    <property type="term" value="F:oxidoreductase activity"/>
    <property type="evidence" value="ECO:0007669"/>
    <property type="project" value="UniProtKB-UniRule"/>
</dbReference>
<dbReference type="EC" id="1.-.-.-" evidence="7"/>
<dbReference type="PANTHER" id="PTHR43821">
    <property type="entry name" value="NAD(P)H NITROREDUCTASE YDJA-RELATED"/>
    <property type="match status" value="1"/>
</dbReference>
<evidence type="ECO:0000256" key="5">
    <source>
        <dbReference type="ARBA" id="ARBA00023002"/>
    </source>
</evidence>
<keyword evidence="5 7" id="KW-0560">Oxidoreductase</keyword>
<feature type="binding site" description="in other chain" evidence="8">
    <location>
        <begin position="133"/>
        <end position="135"/>
    </location>
    <ligand>
        <name>FMN</name>
        <dbReference type="ChEBI" id="CHEBI:58210"/>
        <note>ligand shared between dimeric partners</note>
    </ligand>
</feature>
<dbReference type="CDD" id="cd02135">
    <property type="entry name" value="YdjA-like"/>
    <property type="match status" value="1"/>
</dbReference>